<organism evidence="4 5">
    <name type="scientific">Pigmentiphaga kullae</name>
    <dbReference type="NCBI Taxonomy" id="151784"/>
    <lineage>
        <taxon>Bacteria</taxon>
        <taxon>Pseudomonadati</taxon>
        <taxon>Pseudomonadota</taxon>
        <taxon>Betaproteobacteria</taxon>
        <taxon>Burkholderiales</taxon>
        <taxon>Alcaligenaceae</taxon>
        <taxon>Pigmentiphaga</taxon>
    </lineage>
</organism>
<dbReference type="PANTHER" id="PTHR43333">
    <property type="entry name" value="2-HACID_DH_C DOMAIN-CONTAINING PROTEIN"/>
    <property type="match status" value="1"/>
</dbReference>
<keyword evidence="1" id="KW-0560">Oxidoreductase</keyword>
<reference evidence="4 5" key="1">
    <citation type="submission" date="2019-02" db="EMBL/GenBank/DDBJ databases">
        <title>Genomic Encyclopedia of Type Strains, Phase IV (KMG-IV): sequencing the most valuable type-strain genomes for metagenomic binning, comparative biology and taxonomic classification.</title>
        <authorList>
            <person name="Goeker M."/>
        </authorList>
    </citation>
    <scope>NUCLEOTIDE SEQUENCE [LARGE SCALE GENOMIC DNA]</scope>
    <source>
        <strain evidence="4 5">K24</strain>
    </source>
</reference>
<keyword evidence="5" id="KW-1185">Reference proteome</keyword>
<feature type="domain" description="D-isomer specific 2-hydroxyacid dehydrogenase NAD-binding" evidence="3">
    <location>
        <begin position="116"/>
        <end position="291"/>
    </location>
</feature>
<name>A0A4Q7NDX2_9BURK</name>
<dbReference type="InterPro" id="IPR036291">
    <property type="entry name" value="NAD(P)-bd_dom_sf"/>
</dbReference>
<dbReference type="Pfam" id="PF02826">
    <property type="entry name" value="2-Hacid_dh_C"/>
    <property type="match status" value="1"/>
</dbReference>
<dbReference type="EMBL" id="SGXC01000002">
    <property type="protein sequence ID" value="RZS81173.1"/>
    <property type="molecule type" value="Genomic_DNA"/>
</dbReference>
<dbReference type="GO" id="GO:0051287">
    <property type="term" value="F:NAD binding"/>
    <property type="evidence" value="ECO:0007669"/>
    <property type="project" value="InterPro"/>
</dbReference>
<dbReference type="AlphaFoldDB" id="A0A4Q7NDX2"/>
<evidence type="ECO:0000313" key="4">
    <source>
        <dbReference type="EMBL" id="RZS81173.1"/>
    </source>
</evidence>
<evidence type="ECO:0000256" key="1">
    <source>
        <dbReference type="ARBA" id="ARBA00023002"/>
    </source>
</evidence>
<protein>
    <submittedName>
        <fullName evidence="4">Phosphoglycerate dehydrogenase-like enzyme</fullName>
    </submittedName>
</protein>
<dbReference type="Proteomes" id="UP000292445">
    <property type="component" value="Unassembled WGS sequence"/>
</dbReference>
<sequence length="318" mass="35006">MNILCSERGARELADAGILARWPGQVNLIGIGQADQADVVFLTRDVVWPSTDDWLAPATAAFYDAMLAAPRLRWVHTYASGADRRIYHDLRARGVKVTNSAGANAGAVAQTALAGFLYFARRLHTARRQQLEKRWQPMAHDEVRALRSTEAMVVGWGEIGSRIGQYLATLGMPLRVLRQSAEPVAGVGATGGYERFNDWVGQVDWVFFACPLSPATRGLFNMRTLDALRAERPLGVVNVARGPLIDTQALLAAHERGLVRHAHLDVFTTEPLPPDHPLWDCDDFLVTPHMAGTSDGNREEVVERFLGLFARYLEAGGN</sequence>
<proteinExistence type="predicted"/>
<dbReference type="SUPFAM" id="SSF51735">
    <property type="entry name" value="NAD(P)-binding Rossmann-fold domains"/>
    <property type="match status" value="1"/>
</dbReference>
<accession>A0A4Q7NDX2</accession>
<gene>
    <name evidence="4" type="ORF">EV675_3792</name>
</gene>
<dbReference type="PANTHER" id="PTHR43333:SF1">
    <property type="entry name" value="D-ISOMER SPECIFIC 2-HYDROXYACID DEHYDROGENASE NAD-BINDING DOMAIN-CONTAINING PROTEIN"/>
    <property type="match status" value="1"/>
</dbReference>
<evidence type="ECO:0000313" key="5">
    <source>
        <dbReference type="Proteomes" id="UP000292445"/>
    </source>
</evidence>
<dbReference type="SUPFAM" id="SSF52283">
    <property type="entry name" value="Formate/glycerate dehydrogenase catalytic domain-like"/>
    <property type="match status" value="1"/>
</dbReference>
<dbReference type="RefSeq" id="WP_130358745.1">
    <property type="nucleotide sequence ID" value="NZ_SGXC01000002.1"/>
</dbReference>
<keyword evidence="2" id="KW-0520">NAD</keyword>
<dbReference type="GO" id="GO:0016491">
    <property type="term" value="F:oxidoreductase activity"/>
    <property type="evidence" value="ECO:0007669"/>
    <property type="project" value="UniProtKB-KW"/>
</dbReference>
<evidence type="ECO:0000256" key="2">
    <source>
        <dbReference type="ARBA" id="ARBA00023027"/>
    </source>
</evidence>
<dbReference type="Gene3D" id="3.40.50.720">
    <property type="entry name" value="NAD(P)-binding Rossmann-like Domain"/>
    <property type="match status" value="2"/>
</dbReference>
<dbReference type="OrthoDB" id="9805416at2"/>
<dbReference type="InterPro" id="IPR006140">
    <property type="entry name" value="D-isomer_DH_NAD-bd"/>
</dbReference>
<evidence type="ECO:0000259" key="3">
    <source>
        <dbReference type="Pfam" id="PF02826"/>
    </source>
</evidence>
<comment type="caution">
    <text evidence="4">The sequence shown here is derived from an EMBL/GenBank/DDBJ whole genome shotgun (WGS) entry which is preliminary data.</text>
</comment>